<dbReference type="PRINTS" id="PR00320">
    <property type="entry name" value="GPROTEINBRPT"/>
</dbReference>
<dbReference type="Pfam" id="PF08154">
    <property type="entry name" value="NLE"/>
    <property type="match status" value="1"/>
</dbReference>
<dbReference type="SUPFAM" id="SSF50978">
    <property type="entry name" value="WD40 repeat-like"/>
    <property type="match status" value="1"/>
</dbReference>
<reference evidence="7 8" key="1">
    <citation type="submission" date="2024-04" db="EMBL/GenBank/DDBJ databases">
        <authorList>
            <person name="Fracassetti M."/>
        </authorList>
    </citation>
    <scope>NUCLEOTIDE SEQUENCE [LARGE SCALE GENOMIC DNA]</scope>
</reference>
<keyword evidence="3" id="KW-0677">Repeat</keyword>
<dbReference type="EMBL" id="OZ034816">
    <property type="protein sequence ID" value="CAL1377267.1"/>
    <property type="molecule type" value="Genomic_DNA"/>
</dbReference>
<dbReference type="Pfam" id="PF00400">
    <property type="entry name" value="WD40"/>
    <property type="match status" value="5"/>
</dbReference>
<proteinExistence type="predicted"/>
<dbReference type="SMART" id="SM00320">
    <property type="entry name" value="WD40"/>
    <property type="match status" value="7"/>
</dbReference>
<dbReference type="PANTHER" id="PTHR19855">
    <property type="entry name" value="WD40 REPEAT PROTEIN 12, 37"/>
    <property type="match status" value="1"/>
</dbReference>
<dbReference type="InterPro" id="IPR020472">
    <property type="entry name" value="WD40_PAC1"/>
</dbReference>
<dbReference type="Gene3D" id="2.130.10.10">
    <property type="entry name" value="YVTN repeat-like/Quinoprotein amine dehydrogenase"/>
    <property type="match status" value="2"/>
</dbReference>
<dbReference type="PROSITE" id="PS50294">
    <property type="entry name" value="WD_REPEATS_REGION"/>
    <property type="match status" value="2"/>
</dbReference>
<feature type="repeat" description="WD" evidence="5">
    <location>
        <begin position="193"/>
        <end position="218"/>
    </location>
</feature>
<dbReference type="InterPro" id="IPR015943">
    <property type="entry name" value="WD40/YVTN_repeat-like_dom_sf"/>
</dbReference>
<feature type="repeat" description="WD" evidence="5">
    <location>
        <begin position="136"/>
        <end position="180"/>
    </location>
</feature>
<dbReference type="Proteomes" id="UP001497516">
    <property type="component" value="Chromosome 3"/>
</dbReference>
<organism evidence="7 8">
    <name type="scientific">Linum trigynum</name>
    <dbReference type="NCBI Taxonomy" id="586398"/>
    <lineage>
        <taxon>Eukaryota</taxon>
        <taxon>Viridiplantae</taxon>
        <taxon>Streptophyta</taxon>
        <taxon>Embryophyta</taxon>
        <taxon>Tracheophyta</taxon>
        <taxon>Spermatophyta</taxon>
        <taxon>Magnoliopsida</taxon>
        <taxon>eudicotyledons</taxon>
        <taxon>Gunneridae</taxon>
        <taxon>Pentapetalae</taxon>
        <taxon>rosids</taxon>
        <taxon>fabids</taxon>
        <taxon>Malpighiales</taxon>
        <taxon>Linaceae</taxon>
        <taxon>Linum</taxon>
    </lineage>
</organism>
<keyword evidence="8" id="KW-1185">Reference proteome</keyword>
<dbReference type="PROSITE" id="PS50082">
    <property type="entry name" value="WD_REPEATS_2"/>
    <property type="match status" value="4"/>
</dbReference>
<keyword evidence="4" id="KW-0539">Nucleus</keyword>
<evidence type="ECO:0000313" key="8">
    <source>
        <dbReference type="Proteomes" id="UP001497516"/>
    </source>
</evidence>
<evidence type="ECO:0000256" key="1">
    <source>
        <dbReference type="ARBA" id="ARBA00004604"/>
    </source>
</evidence>
<accession>A0AAV2DUP0</accession>
<feature type="domain" description="NLE" evidence="6">
    <location>
        <begin position="6"/>
        <end position="63"/>
    </location>
</feature>
<protein>
    <recommendedName>
        <fullName evidence="6">NLE domain-containing protein</fullName>
    </recommendedName>
</protein>
<sequence>MEGEKISARFFTNSSDTSFNDTIPSTSTHRQLSTILNGHLESRNYVSKPYVFLIDGKLFPISLGLDKFLLHNGIYVNKKKMLEIEYTLPVEVEVGPLVHGGPVSAVDCSCPGIILTGCNDGKVRLWKDDGSCTQILEAHTGAIRCVSIINPLGKDATLVTASTDKTIKLWKMDSKEIGISPFKILHGHAAAGVRCVAANPSGSRFCSGSFEKTVKVWQTDGAASEVCSGSMKKMKTESGAKESQMEDNPVCSLEGHAALVSSVAWPVGNTIYSASWDCTIREWDVEKCSLVSTKSCGRPFSCLSVAESGSNILAAGGFDGKLRIYSPNQPDKSRRVAKFSSHNKEISACQWHKDSVHLLTASLDGTVMMWDVRNGGYAVIESHEHSVLCTDWWEGYRVISGGVDAKLRISSSATLPLKEPKLMST</sequence>
<evidence type="ECO:0000256" key="3">
    <source>
        <dbReference type="ARBA" id="ARBA00022737"/>
    </source>
</evidence>
<dbReference type="InterPro" id="IPR036322">
    <property type="entry name" value="WD40_repeat_dom_sf"/>
</dbReference>
<evidence type="ECO:0000313" key="7">
    <source>
        <dbReference type="EMBL" id="CAL1377267.1"/>
    </source>
</evidence>
<evidence type="ECO:0000256" key="4">
    <source>
        <dbReference type="ARBA" id="ARBA00023242"/>
    </source>
</evidence>
<comment type="subcellular location">
    <subcellularLocation>
        <location evidence="1">Nucleus</location>
        <location evidence="1">Nucleolus</location>
    </subcellularLocation>
</comment>
<evidence type="ECO:0000256" key="5">
    <source>
        <dbReference type="PROSITE-ProRule" id="PRU00221"/>
    </source>
</evidence>
<dbReference type="GO" id="GO:0005730">
    <property type="term" value="C:nucleolus"/>
    <property type="evidence" value="ECO:0007669"/>
    <property type="project" value="UniProtKB-SubCell"/>
</dbReference>
<evidence type="ECO:0000259" key="6">
    <source>
        <dbReference type="Pfam" id="PF08154"/>
    </source>
</evidence>
<dbReference type="InterPro" id="IPR019775">
    <property type="entry name" value="WD40_repeat_CS"/>
</dbReference>
<dbReference type="AlphaFoldDB" id="A0AAV2DUP0"/>
<feature type="repeat" description="WD" evidence="5">
    <location>
        <begin position="253"/>
        <end position="293"/>
    </location>
</feature>
<dbReference type="PANTHER" id="PTHR19855:SF11">
    <property type="entry name" value="RIBOSOME BIOGENESIS PROTEIN WDR12"/>
    <property type="match status" value="1"/>
</dbReference>
<dbReference type="InterPro" id="IPR012972">
    <property type="entry name" value="NLE"/>
</dbReference>
<feature type="repeat" description="WD" evidence="5">
    <location>
        <begin position="339"/>
        <end position="380"/>
    </location>
</feature>
<dbReference type="CDD" id="cd00200">
    <property type="entry name" value="WD40"/>
    <property type="match status" value="1"/>
</dbReference>
<dbReference type="PROSITE" id="PS00678">
    <property type="entry name" value="WD_REPEATS_1"/>
    <property type="match status" value="1"/>
</dbReference>
<dbReference type="InterPro" id="IPR001680">
    <property type="entry name" value="WD40_rpt"/>
</dbReference>
<keyword evidence="2 5" id="KW-0853">WD repeat</keyword>
<name>A0AAV2DUP0_9ROSI</name>
<gene>
    <name evidence="7" type="ORF">LTRI10_LOCUS18928</name>
</gene>
<evidence type="ECO:0000256" key="2">
    <source>
        <dbReference type="ARBA" id="ARBA00022574"/>
    </source>
</evidence>